<dbReference type="AlphaFoldDB" id="G2PYK8"/>
<sequence length="86" mass="10022">MKRLVIKYIQECFKKDMFTLSAHALQRMKERKITLEEIKDCIIKGETIEIQDFFKDVHVLFQESSDRPVIYVVVAACNPPNGCNCL</sequence>
<reference evidence="1 2" key="1">
    <citation type="submission" date="2011-08" db="EMBL/GenBank/DDBJ databases">
        <title>Complete sequence of Caldicellulosiruptor lactoaceticus 6A.</title>
        <authorList>
            <consortium name="US DOE Joint Genome Institute"/>
            <person name="Lucas S."/>
            <person name="Han J."/>
            <person name="Lapidus A."/>
            <person name="Cheng J.-F."/>
            <person name="Goodwin L."/>
            <person name="Pitluck S."/>
            <person name="Peters L."/>
            <person name="Davenport K."/>
            <person name="Detter J.C."/>
            <person name="Han C."/>
            <person name="Tapia R."/>
            <person name="Land M."/>
            <person name="Hauser L."/>
            <person name="Kyrpides N."/>
            <person name="Ivanova N."/>
            <person name="Ovchinnikova G."/>
            <person name="Pagani I."/>
            <person name="Blumer-Schuette S.E."/>
            <person name="Kelly R.M."/>
            <person name="Woyke T."/>
        </authorList>
    </citation>
    <scope>NUCLEOTIDE SEQUENCE [LARGE SCALE GENOMIC DNA]</scope>
    <source>
        <strain evidence="1 2">6A</strain>
    </source>
</reference>
<organism evidence="1 2">
    <name type="scientific">Caldicellulosiruptor acetigenus 6A</name>
    <dbReference type="NCBI Taxonomy" id="632516"/>
    <lineage>
        <taxon>Bacteria</taxon>
        <taxon>Bacillati</taxon>
        <taxon>Bacillota</taxon>
        <taxon>Bacillota incertae sedis</taxon>
        <taxon>Caldicellulosiruptorales</taxon>
        <taxon>Caldicellulosiruptoraceae</taxon>
        <taxon>Caldicellulosiruptor</taxon>
    </lineage>
</organism>
<dbReference type="EMBL" id="CP003001">
    <property type="protein sequence ID" value="AEM74927.1"/>
    <property type="molecule type" value="Genomic_DNA"/>
</dbReference>
<dbReference type="RefSeq" id="WP_014043375.1">
    <property type="nucleotide sequence ID" value="NC_015949.1"/>
</dbReference>
<evidence type="ECO:0000313" key="1">
    <source>
        <dbReference type="EMBL" id="AEM74927.1"/>
    </source>
</evidence>
<evidence type="ECO:0008006" key="3">
    <source>
        <dbReference type="Google" id="ProtNLM"/>
    </source>
</evidence>
<dbReference type="KEGG" id="clc:Calla_2400"/>
<dbReference type="Pfam" id="PF14076">
    <property type="entry name" value="DUF4258"/>
    <property type="match status" value="1"/>
</dbReference>
<evidence type="ECO:0000313" key="2">
    <source>
        <dbReference type="Proteomes" id="UP000009257"/>
    </source>
</evidence>
<gene>
    <name evidence="1" type="ORF">Calla_2400</name>
</gene>
<protein>
    <recommendedName>
        <fullName evidence="3">DUF4258 domain-containing protein</fullName>
    </recommendedName>
</protein>
<proteinExistence type="predicted"/>
<dbReference type="HOGENOM" id="CLU_2491999_0_0_9"/>
<dbReference type="Proteomes" id="UP000009257">
    <property type="component" value="Chromosome"/>
</dbReference>
<accession>G2PYK8</accession>
<name>G2PYK8_9FIRM</name>
<dbReference type="InterPro" id="IPR025354">
    <property type="entry name" value="DUF4258"/>
</dbReference>